<keyword evidence="3" id="KW-1185">Reference proteome</keyword>
<feature type="chain" id="PRO_5045379448" evidence="1">
    <location>
        <begin position="24"/>
        <end position="130"/>
    </location>
</feature>
<keyword evidence="1" id="KW-0732">Signal</keyword>
<feature type="signal peptide" evidence="1">
    <location>
        <begin position="1"/>
        <end position="23"/>
    </location>
</feature>
<dbReference type="RefSeq" id="WP_377942695.1">
    <property type="nucleotide sequence ID" value="NZ_JBHUCX010000021.1"/>
</dbReference>
<dbReference type="Proteomes" id="UP001597079">
    <property type="component" value="Unassembled WGS sequence"/>
</dbReference>
<evidence type="ECO:0000313" key="3">
    <source>
        <dbReference type="Proteomes" id="UP001597079"/>
    </source>
</evidence>
<organism evidence="2 3">
    <name type="scientific">Alicyclobacillus fodiniaquatilis</name>
    <dbReference type="NCBI Taxonomy" id="1661150"/>
    <lineage>
        <taxon>Bacteria</taxon>
        <taxon>Bacillati</taxon>
        <taxon>Bacillota</taxon>
        <taxon>Bacilli</taxon>
        <taxon>Bacillales</taxon>
        <taxon>Alicyclobacillaceae</taxon>
        <taxon>Alicyclobacillus</taxon>
    </lineage>
</organism>
<evidence type="ECO:0000256" key="1">
    <source>
        <dbReference type="SAM" id="SignalP"/>
    </source>
</evidence>
<evidence type="ECO:0000313" key="2">
    <source>
        <dbReference type="EMBL" id="MFD1674825.1"/>
    </source>
</evidence>
<sequence length="130" mass="14548">MRWMMGCLVFVVATFCMPVVAMADTSSPLAQSQVVHVTGGYMETVTTQKYEQTGTHSVWVQTGTKQVWVQTGTEWLYTPCVINGIYIQVCGAEQIEIGHYVTEPDGHYETEPTYGYVTVQTQQWVPVTIS</sequence>
<accession>A0ABW4JHB4</accession>
<proteinExistence type="predicted"/>
<dbReference type="EMBL" id="JBHUCX010000021">
    <property type="protein sequence ID" value="MFD1674825.1"/>
    <property type="molecule type" value="Genomic_DNA"/>
</dbReference>
<gene>
    <name evidence="2" type="ORF">ACFSB2_08955</name>
</gene>
<name>A0ABW4JHB4_9BACL</name>
<protein>
    <submittedName>
        <fullName evidence="2">Uncharacterized protein</fullName>
    </submittedName>
</protein>
<reference evidence="3" key="1">
    <citation type="journal article" date="2019" name="Int. J. Syst. Evol. Microbiol.">
        <title>The Global Catalogue of Microorganisms (GCM) 10K type strain sequencing project: providing services to taxonomists for standard genome sequencing and annotation.</title>
        <authorList>
            <consortium name="The Broad Institute Genomics Platform"/>
            <consortium name="The Broad Institute Genome Sequencing Center for Infectious Disease"/>
            <person name="Wu L."/>
            <person name="Ma J."/>
        </authorList>
    </citation>
    <scope>NUCLEOTIDE SEQUENCE [LARGE SCALE GENOMIC DNA]</scope>
    <source>
        <strain evidence="3">CGMCC 1.12286</strain>
    </source>
</reference>
<comment type="caution">
    <text evidence="2">The sequence shown here is derived from an EMBL/GenBank/DDBJ whole genome shotgun (WGS) entry which is preliminary data.</text>
</comment>